<reference evidence="6" key="1">
    <citation type="journal article" date="2013" name="J. Plant Res.">
        <title>Effect of fungi and light on seed germination of three Opuntia species from semiarid lands of central Mexico.</title>
        <authorList>
            <person name="Delgado-Sanchez P."/>
            <person name="Jimenez-Bremont J.F."/>
            <person name="Guerrero-Gonzalez Mde L."/>
            <person name="Flores J."/>
        </authorList>
    </citation>
    <scope>NUCLEOTIDE SEQUENCE</scope>
    <source>
        <tissue evidence="6">Cladode</tissue>
    </source>
</reference>
<evidence type="ECO:0000256" key="1">
    <source>
        <dbReference type="ARBA" id="ARBA00001554"/>
    </source>
</evidence>
<comment type="similarity">
    <text evidence="2">Belongs to the pterin-4-alpha-carbinolamine dehydratase family.</text>
</comment>
<dbReference type="InterPro" id="IPR036428">
    <property type="entry name" value="PCD_sf"/>
</dbReference>
<proteinExistence type="inferred from homology"/>
<accession>A0A7C8ZUT7</accession>
<name>A0A7C8ZUT7_OPUST</name>
<dbReference type="InterPro" id="IPR001533">
    <property type="entry name" value="Pterin_deHydtase"/>
</dbReference>
<evidence type="ECO:0000313" key="6">
    <source>
        <dbReference type="EMBL" id="MBA4652159.1"/>
    </source>
</evidence>
<keyword evidence="4 6" id="KW-0456">Lyase</keyword>
<dbReference type="EMBL" id="GISG01173369">
    <property type="protein sequence ID" value="MBA4652158.1"/>
    <property type="molecule type" value="Transcribed_RNA"/>
</dbReference>
<evidence type="ECO:0000256" key="4">
    <source>
        <dbReference type="ARBA" id="ARBA00023239"/>
    </source>
</evidence>
<evidence type="ECO:0000256" key="2">
    <source>
        <dbReference type="ARBA" id="ARBA00006472"/>
    </source>
</evidence>
<sequence>MRQFPPAPAMTKASRGLWNKTMSRRLPFRLLSLSKTPAQFAPLFRFFPVTHGCSSPQFNGILQNHVGHSKSRKNLHEFRTFCCVADLAAKKCVPCNSKDLRPMGEEIANELITKVPGWTIVNEGGKLKLSQSWKVKSFIKGLEFFQAVANVAEREGHHPDLHLVGWNNVTIEIWTHAIGGLTENDFILAAKISGLDVADLLRNKPAK</sequence>
<evidence type="ECO:0000256" key="3">
    <source>
        <dbReference type="ARBA" id="ARBA00013252"/>
    </source>
</evidence>
<organism evidence="6">
    <name type="scientific">Opuntia streptacantha</name>
    <name type="common">Prickly pear cactus</name>
    <name type="synonym">Opuntia cardona</name>
    <dbReference type="NCBI Taxonomy" id="393608"/>
    <lineage>
        <taxon>Eukaryota</taxon>
        <taxon>Viridiplantae</taxon>
        <taxon>Streptophyta</taxon>
        <taxon>Embryophyta</taxon>
        <taxon>Tracheophyta</taxon>
        <taxon>Spermatophyta</taxon>
        <taxon>Magnoliopsida</taxon>
        <taxon>eudicotyledons</taxon>
        <taxon>Gunneridae</taxon>
        <taxon>Pentapetalae</taxon>
        <taxon>Caryophyllales</taxon>
        <taxon>Cactineae</taxon>
        <taxon>Cactaceae</taxon>
        <taxon>Opuntioideae</taxon>
        <taxon>Opuntia</taxon>
    </lineage>
</organism>
<dbReference type="PANTHER" id="PTHR12599:SF0">
    <property type="entry name" value="PTERIN-4-ALPHA-CARBINOLAMINE DEHYDRATASE"/>
    <property type="match status" value="1"/>
</dbReference>
<dbReference type="Pfam" id="PF01329">
    <property type="entry name" value="Pterin_4a"/>
    <property type="match status" value="1"/>
</dbReference>
<protein>
    <recommendedName>
        <fullName evidence="3">4a-hydroxytetrahydrobiopterin dehydratase</fullName>
        <ecNumber evidence="3">4.2.1.96</ecNumber>
    </recommendedName>
    <alternativeName>
        <fullName evidence="5">4-alpha-hydroxy-tetrahydropterin dehydratase</fullName>
    </alternativeName>
</protein>
<dbReference type="GO" id="GO:0008124">
    <property type="term" value="F:4-alpha-hydroxytetrahydrobiopterin dehydratase activity"/>
    <property type="evidence" value="ECO:0007669"/>
    <property type="project" value="UniProtKB-EC"/>
</dbReference>
<dbReference type="SUPFAM" id="SSF55248">
    <property type="entry name" value="PCD-like"/>
    <property type="match status" value="1"/>
</dbReference>
<dbReference type="EC" id="4.2.1.96" evidence="3"/>
<dbReference type="GO" id="GO:0006729">
    <property type="term" value="P:tetrahydrobiopterin biosynthetic process"/>
    <property type="evidence" value="ECO:0007669"/>
    <property type="project" value="InterPro"/>
</dbReference>
<dbReference type="Gene3D" id="3.30.1360.20">
    <property type="entry name" value="Transcriptional coactivator/pterin dehydratase"/>
    <property type="match status" value="1"/>
</dbReference>
<reference evidence="6" key="2">
    <citation type="submission" date="2020-07" db="EMBL/GenBank/DDBJ databases">
        <authorList>
            <person name="Vera ALvarez R."/>
            <person name="Arias-Moreno D.M."/>
            <person name="Jimenez-Jacinto V."/>
            <person name="Jimenez-Bremont J.F."/>
            <person name="Swaminathan K."/>
            <person name="Moose S.P."/>
            <person name="Guerrero-Gonzalez M.L."/>
            <person name="Marino-Ramirez L."/>
            <person name="Landsman D."/>
            <person name="Rodriguez-Kessler M."/>
            <person name="Delgado-Sanchez P."/>
        </authorList>
    </citation>
    <scope>NUCLEOTIDE SEQUENCE</scope>
    <source>
        <tissue evidence="6">Cladode</tissue>
    </source>
</reference>
<dbReference type="AlphaFoldDB" id="A0A7C8ZUT7"/>
<dbReference type="CDD" id="cd00913">
    <property type="entry name" value="PCD_DCoH_subfamily_a"/>
    <property type="match status" value="1"/>
</dbReference>
<evidence type="ECO:0000256" key="5">
    <source>
        <dbReference type="ARBA" id="ARBA00030497"/>
    </source>
</evidence>
<dbReference type="PANTHER" id="PTHR12599">
    <property type="entry name" value="PTERIN-4-ALPHA-CARBINOLAMINE DEHYDRATASE"/>
    <property type="match status" value="1"/>
</dbReference>
<dbReference type="EMBL" id="GISG01173370">
    <property type="protein sequence ID" value="MBA4652159.1"/>
    <property type="molecule type" value="Transcribed_RNA"/>
</dbReference>
<comment type="catalytic activity">
    <reaction evidence="1">
        <text>(4aS,6R)-4a-hydroxy-L-erythro-5,6,7,8-tetrahydrobiopterin = (6R)-L-erythro-6,7-dihydrobiopterin + H2O</text>
        <dbReference type="Rhea" id="RHEA:11920"/>
        <dbReference type="ChEBI" id="CHEBI:15377"/>
        <dbReference type="ChEBI" id="CHEBI:15642"/>
        <dbReference type="ChEBI" id="CHEBI:43120"/>
        <dbReference type="EC" id="4.2.1.96"/>
    </reaction>
</comment>
<dbReference type="GO" id="GO:0005739">
    <property type="term" value="C:mitochondrion"/>
    <property type="evidence" value="ECO:0007669"/>
    <property type="project" value="TreeGrafter"/>
</dbReference>